<proteinExistence type="predicted"/>
<keyword evidence="4" id="KW-1185">Reference proteome</keyword>
<feature type="domain" description="PheRS DNA binding" evidence="2">
    <location>
        <begin position="139"/>
        <end position="190"/>
    </location>
</feature>
<keyword evidence="1" id="KW-0812">Transmembrane</keyword>
<dbReference type="InterPro" id="IPR036390">
    <property type="entry name" value="WH_DNA-bd_sf"/>
</dbReference>
<dbReference type="InterPro" id="IPR036388">
    <property type="entry name" value="WH-like_DNA-bd_sf"/>
</dbReference>
<dbReference type="Pfam" id="PF18552">
    <property type="entry name" value="PheRS_DBD1"/>
    <property type="match status" value="1"/>
</dbReference>
<dbReference type="InterPro" id="IPR040724">
    <property type="entry name" value="PheRS_DBD1"/>
</dbReference>
<dbReference type="Proteomes" id="UP000023152">
    <property type="component" value="Unassembled WGS sequence"/>
</dbReference>
<evidence type="ECO:0000259" key="2">
    <source>
        <dbReference type="Pfam" id="PF18552"/>
    </source>
</evidence>
<reference evidence="3 4" key="1">
    <citation type="journal article" date="2013" name="Curr. Biol.">
        <title>The Genome of the Foraminiferan Reticulomyxa filosa.</title>
        <authorList>
            <person name="Glockner G."/>
            <person name="Hulsmann N."/>
            <person name="Schleicher M."/>
            <person name="Noegel A.A."/>
            <person name="Eichinger L."/>
            <person name="Gallinger C."/>
            <person name="Pawlowski J."/>
            <person name="Sierra R."/>
            <person name="Euteneuer U."/>
            <person name="Pillet L."/>
            <person name="Moustafa A."/>
            <person name="Platzer M."/>
            <person name="Groth M."/>
            <person name="Szafranski K."/>
            <person name="Schliwa M."/>
        </authorList>
    </citation>
    <scope>NUCLEOTIDE SEQUENCE [LARGE SCALE GENOMIC DNA]</scope>
</reference>
<sequence>MAVIINKISVFIYLFSFISCSSCIAIIIKTKKKKCIVLKKRRNSESVQYTAKKRWLKINIKKRKRLKVGFALNMSDSIPDLKTLSRRAEEVDSLIGSLQTQLDYLKARSNFSSRVVGDNKTQAKTKSKEEKKSDEEHIDIEQIILNEIQEKKSIDSREISSNFKIHPNDVYGAINSLEADGYVEHTQETHSVVLLTEEGQKVVNEGSPEVKVYQQVPESGFIAVDQLQVMIMMINDNNNNSNNNNNNNNNLLLLLSYLLLLSFE</sequence>
<evidence type="ECO:0000313" key="3">
    <source>
        <dbReference type="EMBL" id="ETO31416.1"/>
    </source>
</evidence>
<evidence type="ECO:0000256" key="1">
    <source>
        <dbReference type="SAM" id="Phobius"/>
    </source>
</evidence>
<comment type="caution">
    <text evidence="3">The sequence shown here is derived from an EMBL/GenBank/DDBJ whole genome shotgun (WGS) entry which is preliminary data.</text>
</comment>
<dbReference type="EMBL" id="ASPP01004948">
    <property type="protein sequence ID" value="ETO31416.1"/>
    <property type="molecule type" value="Genomic_DNA"/>
</dbReference>
<dbReference type="PROSITE" id="PS51257">
    <property type="entry name" value="PROKAR_LIPOPROTEIN"/>
    <property type="match status" value="1"/>
</dbReference>
<dbReference type="GO" id="GO:0004812">
    <property type="term" value="F:aminoacyl-tRNA ligase activity"/>
    <property type="evidence" value="ECO:0007669"/>
    <property type="project" value="UniProtKB-KW"/>
</dbReference>
<feature type="transmembrane region" description="Helical" evidence="1">
    <location>
        <begin position="12"/>
        <end position="30"/>
    </location>
</feature>
<keyword evidence="1" id="KW-0472">Membrane</keyword>
<name>X6NZP0_RETFI</name>
<dbReference type="OrthoDB" id="238316at2759"/>
<dbReference type="Gene3D" id="1.10.10.10">
    <property type="entry name" value="Winged helix-like DNA-binding domain superfamily/Winged helix DNA-binding domain"/>
    <property type="match status" value="1"/>
</dbReference>
<keyword evidence="1" id="KW-1133">Transmembrane helix</keyword>
<evidence type="ECO:0000313" key="4">
    <source>
        <dbReference type="Proteomes" id="UP000023152"/>
    </source>
</evidence>
<protein>
    <submittedName>
        <fullName evidence="3">Phenylalanyl-tRNA synthetase / phenylalanine--tRNA ligase</fullName>
    </submittedName>
</protein>
<dbReference type="AlphaFoldDB" id="X6NZP0"/>
<organism evidence="3 4">
    <name type="scientific">Reticulomyxa filosa</name>
    <dbReference type="NCBI Taxonomy" id="46433"/>
    <lineage>
        <taxon>Eukaryota</taxon>
        <taxon>Sar</taxon>
        <taxon>Rhizaria</taxon>
        <taxon>Retaria</taxon>
        <taxon>Foraminifera</taxon>
        <taxon>Monothalamids</taxon>
        <taxon>Reticulomyxidae</taxon>
        <taxon>Reticulomyxa</taxon>
    </lineage>
</organism>
<keyword evidence="3" id="KW-0436">Ligase</keyword>
<dbReference type="SUPFAM" id="SSF46785">
    <property type="entry name" value="Winged helix' DNA-binding domain"/>
    <property type="match status" value="1"/>
</dbReference>
<gene>
    <name evidence="3" type="ORF">RFI_05705</name>
</gene>
<keyword evidence="3" id="KW-0030">Aminoacyl-tRNA synthetase</keyword>
<accession>X6NZP0</accession>